<dbReference type="PANTHER" id="PTHR36460">
    <property type="entry name" value="UPF0132 DOMAIN PROTEIN (AFU_ORTHOLOGUE AFUA_3G10255)"/>
    <property type="match status" value="1"/>
</dbReference>
<feature type="transmembrane region" description="Helical" evidence="5">
    <location>
        <begin position="45"/>
        <end position="66"/>
    </location>
</feature>
<proteinExistence type="predicted"/>
<dbReference type="PANTHER" id="PTHR36460:SF1">
    <property type="entry name" value="UPF0132 DOMAIN PROTEIN (AFU_ORTHOLOGUE AFUA_3G10255)"/>
    <property type="match status" value="1"/>
</dbReference>
<dbReference type="AlphaFoldDB" id="A0A1Y1VCB1"/>
<reference evidence="6 7" key="1">
    <citation type="submission" date="2016-08" db="EMBL/GenBank/DDBJ databases">
        <title>Genomes of anaerobic fungi encode conserved fungal cellulosomes for biomass hydrolysis.</title>
        <authorList>
            <consortium name="DOE Joint Genome Institute"/>
            <person name="Haitjema C.H."/>
            <person name="Gilmore S.P."/>
            <person name="Henske J.K."/>
            <person name="Solomon K.V."/>
            <person name="De Groot R."/>
            <person name="Kuo A."/>
            <person name="Mondo S.J."/>
            <person name="Salamov A.A."/>
            <person name="Labutti K."/>
            <person name="Zhao Z."/>
            <person name="Chiniquy J."/>
            <person name="Barry K."/>
            <person name="Brewer H.M."/>
            <person name="Purvine S.O."/>
            <person name="Wright A.T."/>
            <person name="Boxma B."/>
            <person name="Van Alen T."/>
            <person name="Hackstein J.H."/>
            <person name="Baker S.E."/>
            <person name="Grigoriev I.V."/>
            <person name="O'Malley M.A."/>
        </authorList>
    </citation>
    <scope>NUCLEOTIDE SEQUENCE [LARGE SCALE GENOMIC DNA]</scope>
    <source>
        <strain evidence="7">finn</strain>
    </source>
</reference>
<evidence type="ECO:0000256" key="1">
    <source>
        <dbReference type="ARBA" id="ARBA00004141"/>
    </source>
</evidence>
<feature type="non-terminal residue" evidence="6">
    <location>
        <position position="143"/>
    </location>
</feature>
<evidence type="ECO:0000256" key="5">
    <source>
        <dbReference type="SAM" id="Phobius"/>
    </source>
</evidence>
<dbReference type="OrthoDB" id="5546837at2759"/>
<comment type="caution">
    <text evidence="6">The sequence shown here is derived from an EMBL/GenBank/DDBJ whole genome shotgun (WGS) entry which is preliminary data.</text>
</comment>
<keyword evidence="2 5" id="KW-0812">Transmembrane</keyword>
<evidence type="ECO:0000313" key="7">
    <source>
        <dbReference type="Proteomes" id="UP000193719"/>
    </source>
</evidence>
<evidence type="ECO:0000256" key="4">
    <source>
        <dbReference type="ARBA" id="ARBA00023136"/>
    </source>
</evidence>
<evidence type="ECO:0000256" key="3">
    <source>
        <dbReference type="ARBA" id="ARBA00022989"/>
    </source>
</evidence>
<gene>
    <name evidence="6" type="ORF">BCR36DRAFT_582826</name>
</gene>
<evidence type="ECO:0000256" key="2">
    <source>
        <dbReference type="ARBA" id="ARBA00022692"/>
    </source>
</evidence>
<organism evidence="6 7">
    <name type="scientific">Piromyces finnis</name>
    <dbReference type="NCBI Taxonomy" id="1754191"/>
    <lineage>
        <taxon>Eukaryota</taxon>
        <taxon>Fungi</taxon>
        <taxon>Fungi incertae sedis</taxon>
        <taxon>Chytridiomycota</taxon>
        <taxon>Chytridiomycota incertae sedis</taxon>
        <taxon>Neocallimastigomycetes</taxon>
        <taxon>Neocallimastigales</taxon>
        <taxon>Neocallimastigaceae</taxon>
        <taxon>Piromyces</taxon>
    </lineage>
</organism>
<name>A0A1Y1VCB1_9FUNG</name>
<keyword evidence="7" id="KW-1185">Reference proteome</keyword>
<dbReference type="GO" id="GO:0016020">
    <property type="term" value="C:membrane"/>
    <property type="evidence" value="ECO:0007669"/>
    <property type="project" value="UniProtKB-SubCell"/>
</dbReference>
<reference evidence="6 7" key="2">
    <citation type="submission" date="2016-08" db="EMBL/GenBank/DDBJ databases">
        <title>Pervasive Adenine N6-methylation of Active Genes in Fungi.</title>
        <authorList>
            <consortium name="DOE Joint Genome Institute"/>
            <person name="Mondo S.J."/>
            <person name="Dannebaum R.O."/>
            <person name="Kuo R.C."/>
            <person name="Labutti K."/>
            <person name="Haridas S."/>
            <person name="Kuo A."/>
            <person name="Salamov A."/>
            <person name="Ahrendt S.R."/>
            <person name="Lipzen A."/>
            <person name="Sullivan W."/>
            <person name="Andreopoulos W.B."/>
            <person name="Clum A."/>
            <person name="Lindquist E."/>
            <person name="Daum C."/>
            <person name="Ramamoorthy G.K."/>
            <person name="Gryganskyi A."/>
            <person name="Culley D."/>
            <person name="Magnuson J.K."/>
            <person name="James T.Y."/>
            <person name="O'Malley M.A."/>
            <person name="Stajich J.E."/>
            <person name="Spatafora J.W."/>
            <person name="Visel A."/>
            <person name="Grigoriev I.V."/>
        </authorList>
    </citation>
    <scope>NUCLEOTIDE SEQUENCE [LARGE SCALE GENOMIC DNA]</scope>
    <source>
        <strain evidence="7">finn</strain>
    </source>
</reference>
<comment type="subcellular location">
    <subcellularLocation>
        <location evidence="1">Membrane</location>
        <topology evidence="1">Multi-pass membrane protein</topology>
    </subcellularLocation>
</comment>
<dbReference type="Proteomes" id="UP000193719">
    <property type="component" value="Unassembled WGS sequence"/>
</dbReference>
<keyword evidence="3 5" id="KW-1133">Transmembrane helix</keyword>
<accession>A0A1Y1VCB1</accession>
<dbReference type="EMBL" id="MCFH01000017">
    <property type="protein sequence ID" value="ORX51789.1"/>
    <property type="molecule type" value="Genomic_DNA"/>
</dbReference>
<protein>
    <submittedName>
        <fullName evidence="6">Uncharacterized protein</fullName>
    </submittedName>
</protein>
<dbReference type="STRING" id="1754191.A0A1Y1VCB1"/>
<keyword evidence="4 5" id="KW-0472">Membrane</keyword>
<sequence length="143" mass="16397">MSYQNIDNETIDILTPQNDGVQNINATGEQNIRVNRYETRLPIRIDLEAALTYVLGCISGIIFLIIETKNDYVRFHAWQSSILYCGFLILDFFLINTGIVRLLFIIEIGLICFLAHQAYTNADSLYRYELPIVGRIASDWVDS</sequence>
<feature type="transmembrane region" description="Helical" evidence="5">
    <location>
        <begin position="78"/>
        <end position="95"/>
    </location>
</feature>
<evidence type="ECO:0000313" key="6">
    <source>
        <dbReference type="EMBL" id="ORX51789.1"/>
    </source>
</evidence>
<feature type="transmembrane region" description="Helical" evidence="5">
    <location>
        <begin position="102"/>
        <end position="119"/>
    </location>
</feature>